<dbReference type="InterPro" id="IPR015955">
    <property type="entry name" value="Lactate_DH/Glyco_Ohase_4_C"/>
</dbReference>
<sequence>MRSSATLLSRVAVLGAAGGIGQPLSLLLKCSPLVTDLSLYDIRGGTGVAADLFHIPSPAEVTGFASDELEKAVKGADLVLVAAGIPRKPGMTRDDLFNTNAGIVRDLVTAVARAAPKAIIGVISNPVNSTVPVAAETLKKLGAYDPGRLFGVTTLDVVRARTFVAEALGRSPYDIDVPVVGGHSGETIVPLLSGFPSLSKEQVEQLTYRIQFGGDEVVKAKAGKGSATLSMAYAASDWSTSILKALRGDKGIAEYAFVENDLQQPHCHFFGCAVELGTHGVERVLPIPALNAYEQQLLDACVPALSAELRKGVDFAVKTHLTPDC</sequence>
<dbReference type="InterPro" id="IPR022383">
    <property type="entry name" value="Lactate/malate_DH_C"/>
</dbReference>
<evidence type="ECO:0000313" key="15">
    <source>
        <dbReference type="EMBL" id="SYZ64985.1"/>
    </source>
</evidence>
<dbReference type="PANTHER" id="PTHR11540">
    <property type="entry name" value="MALATE AND LACTATE DEHYDROGENASE"/>
    <property type="match status" value="1"/>
</dbReference>
<dbReference type="Proteomes" id="UP000319462">
    <property type="component" value="Chromosome 20"/>
</dbReference>
<evidence type="ECO:0000256" key="10">
    <source>
        <dbReference type="PIRSR" id="PIRSR000102-3"/>
    </source>
</evidence>
<comment type="catalytic activity">
    <reaction evidence="7 12">
        <text>(S)-malate + NAD(+) = oxaloacetate + NADH + H(+)</text>
        <dbReference type="Rhea" id="RHEA:21432"/>
        <dbReference type="ChEBI" id="CHEBI:15378"/>
        <dbReference type="ChEBI" id="CHEBI:15589"/>
        <dbReference type="ChEBI" id="CHEBI:16452"/>
        <dbReference type="ChEBI" id="CHEBI:57540"/>
        <dbReference type="ChEBI" id="CHEBI:57945"/>
        <dbReference type="EC" id="1.1.1.37"/>
    </reaction>
</comment>
<feature type="binding site" evidence="9">
    <location>
        <position position="87"/>
    </location>
    <ligand>
        <name>substrate</name>
    </ligand>
</feature>
<dbReference type="InterPro" id="IPR001236">
    <property type="entry name" value="Lactate/malate_DH_N"/>
</dbReference>
<feature type="domain" description="Lactate/malate dehydrogenase C-terminal" evidence="14">
    <location>
        <begin position="153"/>
        <end position="315"/>
    </location>
</feature>
<dbReference type="GO" id="GO:0006108">
    <property type="term" value="P:malate metabolic process"/>
    <property type="evidence" value="ECO:0007669"/>
    <property type="project" value="InterPro"/>
</dbReference>
<feature type="binding site" evidence="9">
    <location>
        <position position="125"/>
    </location>
    <ligand>
        <name>substrate</name>
    </ligand>
</feature>
<proteinExistence type="inferred from homology"/>
<dbReference type="Pfam" id="PF00056">
    <property type="entry name" value="Ldh_1_N"/>
    <property type="match status" value="1"/>
</dbReference>
<dbReference type="SUPFAM" id="SSF51735">
    <property type="entry name" value="NAD(P)-binding Rossmann-fold domains"/>
    <property type="match status" value="1"/>
</dbReference>
<feature type="binding site" evidence="10">
    <location>
        <position position="100"/>
    </location>
    <ligand>
        <name>NAD(+)</name>
        <dbReference type="ChEBI" id="CHEBI:57540"/>
    </ligand>
</feature>
<evidence type="ECO:0000256" key="6">
    <source>
        <dbReference type="ARBA" id="ARBA00023027"/>
    </source>
</evidence>
<evidence type="ECO:0000256" key="11">
    <source>
        <dbReference type="RuleBase" id="RU003369"/>
    </source>
</evidence>
<dbReference type="AlphaFoldDB" id="A0A3P3Z456"/>
<evidence type="ECO:0000256" key="8">
    <source>
        <dbReference type="PIRSR" id="PIRSR000102-1"/>
    </source>
</evidence>
<dbReference type="SUPFAM" id="SSF56327">
    <property type="entry name" value="LDH C-terminal domain-like"/>
    <property type="match status" value="1"/>
</dbReference>
<reference evidence="15 16" key="1">
    <citation type="submission" date="2018-09" db="EMBL/GenBank/DDBJ databases">
        <authorList>
            <person name="Peiro R."/>
            <person name="Begona"/>
            <person name="Cbmso G."/>
            <person name="Lopez M."/>
            <person name="Gonzalez S."/>
        </authorList>
    </citation>
    <scope>NUCLEOTIDE SEQUENCE [LARGE SCALE GENOMIC DNA]</scope>
</reference>
<evidence type="ECO:0000256" key="1">
    <source>
        <dbReference type="ARBA" id="ARBA00008824"/>
    </source>
</evidence>
<dbReference type="CDD" id="cd01337">
    <property type="entry name" value="MDH_glyoxysomal_mitochondrial"/>
    <property type="match status" value="1"/>
</dbReference>
<dbReference type="FunFam" id="3.40.50.720:FF:000017">
    <property type="entry name" value="Malate dehydrogenase"/>
    <property type="match status" value="1"/>
</dbReference>
<organism evidence="15 16">
    <name type="scientific">Leishmania braziliensis MHOM/BR/75/M2904</name>
    <dbReference type="NCBI Taxonomy" id="420245"/>
    <lineage>
        <taxon>Eukaryota</taxon>
        <taxon>Discoba</taxon>
        <taxon>Euglenozoa</taxon>
        <taxon>Kinetoplastea</taxon>
        <taxon>Metakinetoplastina</taxon>
        <taxon>Trypanosomatida</taxon>
        <taxon>Trypanosomatidae</taxon>
        <taxon>Leishmaniinae</taxon>
        <taxon>Leishmania</taxon>
        <taxon>Leishmania braziliensis species complex</taxon>
    </lineage>
</organism>
<dbReference type="PIRSF" id="PIRSF000102">
    <property type="entry name" value="Lac_mal_DH"/>
    <property type="match status" value="1"/>
</dbReference>
<evidence type="ECO:0000256" key="7">
    <source>
        <dbReference type="ARBA" id="ARBA00048313"/>
    </source>
</evidence>
<evidence type="ECO:0000313" key="16">
    <source>
        <dbReference type="Proteomes" id="UP000319462"/>
    </source>
</evidence>
<dbReference type="GO" id="GO:0005737">
    <property type="term" value="C:cytoplasm"/>
    <property type="evidence" value="ECO:0007669"/>
    <property type="project" value="TreeGrafter"/>
</dbReference>
<dbReference type="FunFam" id="3.90.110.10:FF:000001">
    <property type="entry name" value="Malate dehydrogenase"/>
    <property type="match status" value="1"/>
</dbReference>
<comment type="similarity">
    <text evidence="1">Belongs to the LDH/MDH superfamily. MDH type 1 family.</text>
</comment>
<gene>
    <name evidence="15" type="ORF">LBRM2904_20.0160</name>
</gene>
<evidence type="ECO:0000256" key="4">
    <source>
        <dbReference type="ARBA" id="ARBA00022532"/>
    </source>
</evidence>
<protein>
    <recommendedName>
        <fullName evidence="3 12">Malate dehydrogenase</fullName>
        <ecNumber evidence="3 12">1.1.1.37</ecNumber>
    </recommendedName>
</protein>
<dbReference type="Gene3D" id="3.90.110.10">
    <property type="entry name" value="Lactate dehydrogenase/glycoside hydrolase, family 4, C-terminal"/>
    <property type="match status" value="1"/>
</dbReference>
<feature type="binding site" evidence="10">
    <location>
        <begin position="15"/>
        <end position="21"/>
    </location>
    <ligand>
        <name>NAD(+)</name>
        <dbReference type="ChEBI" id="CHEBI:57540"/>
    </ligand>
</feature>
<dbReference type="GO" id="GO:0006099">
    <property type="term" value="P:tricarboxylic acid cycle"/>
    <property type="evidence" value="ECO:0007669"/>
    <property type="project" value="UniProtKB-KW"/>
</dbReference>
<dbReference type="PANTHER" id="PTHR11540:SF16">
    <property type="entry name" value="MALATE DEHYDROGENASE, MITOCHONDRIAL"/>
    <property type="match status" value="1"/>
</dbReference>
<feature type="active site" description="Proton acceptor" evidence="8">
    <location>
        <position position="183"/>
    </location>
</feature>
<dbReference type="EMBL" id="LS997619">
    <property type="protein sequence ID" value="SYZ64985.1"/>
    <property type="molecule type" value="Genomic_DNA"/>
</dbReference>
<dbReference type="InterPro" id="IPR001252">
    <property type="entry name" value="Malate_DH_AS"/>
</dbReference>
<dbReference type="InterPro" id="IPR001557">
    <property type="entry name" value="L-lactate/malate_DH"/>
</dbReference>
<evidence type="ECO:0000256" key="12">
    <source>
        <dbReference type="RuleBase" id="RU003405"/>
    </source>
</evidence>
<dbReference type="Pfam" id="PF02866">
    <property type="entry name" value="Ldh_1_C"/>
    <property type="match status" value="1"/>
</dbReference>
<feature type="binding site" evidence="9">
    <location>
        <position position="93"/>
    </location>
    <ligand>
        <name>substrate</name>
    </ligand>
</feature>
<dbReference type="KEGG" id="lbz:LBRM_20_0010"/>
<comment type="subunit">
    <text evidence="2">Homodimer.</text>
</comment>
<dbReference type="VEuPathDB" id="TriTrypDB:LbrM.20.0010"/>
<dbReference type="Gene3D" id="3.40.50.720">
    <property type="entry name" value="NAD(P)-binding Rossmann-like Domain"/>
    <property type="match status" value="1"/>
</dbReference>
<keyword evidence="6 10" id="KW-0520">NAD</keyword>
<dbReference type="InterPro" id="IPR036291">
    <property type="entry name" value="NAD(P)-bd_dom_sf"/>
</dbReference>
<feature type="binding site" evidence="9">
    <location>
        <position position="159"/>
    </location>
    <ligand>
        <name>substrate</name>
    </ligand>
</feature>
<evidence type="ECO:0000256" key="3">
    <source>
        <dbReference type="ARBA" id="ARBA00012995"/>
    </source>
</evidence>
<evidence type="ECO:0000256" key="2">
    <source>
        <dbReference type="ARBA" id="ARBA00011738"/>
    </source>
</evidence>
<accession>A0A3P3Z456</accession>
<evidence type="ECO:0000256" key="5">
    <source>
        <dbReference type="ARBA" id="ARBA00023002"/>
    </source>
</evidence>
<keyword evidence="5 11" id="KW-0560">Oxidoreductase</keyword>
<evidence type="ECO:0000259" key="14">
    <source>
        <dbReference type="Pfam" id="PF02866"/>
    </source>
</evidence>
<evidence type="ECO:0000259" key="13">
    <source>
        <dbReference type="Pfam" id="PF00056"/>
    </source>
</evidence>
<evidence type="ECO:0000256" key="9">
    <source>
        <dbReference type="PIRSR" id="PIRSR000102-2"/>
    </source>
</evidence>
<feature type="domain" description="Lactate/malate dehydrogenase N-terminal" evidence="13">
    <location>
        <begin position="10"/>
        <end position="151"/>
    </location>
</feature>
<feature type="binding site" evidence="10">
    <location>
        <position position="231"/>
    </location>
    <ligand>
        <name>NAD(+)</name>
        <dbReference type="ChEBI" id="CHEBI:57540"/>
    </ligand>
</feature>
<name>A0A3P3Z456_LEIBR</name>
<feature type="binding site" evidence="10">
    <location>
        <begin position="123"/>
        <end position="125"/>
    </location>
    <ligand>
        <name>NAD(+)</name>
        <dbReference type="ChEBI" id="CHEBI:57540"/>
    </ligand>
</feature>
<dbReference type="InterPro" id="IPR010097">
    <property type="entry name" value="Malate_DH_type1"/>
</dbReference>
<dbReference type="PROSITE" id="PS00068">
    <property type="entry name" value="MDH"/>
    <property type="match status" value="1"/>
</dbReference>
<dbReference type="EC" id="1.1.1.37" evidence="3 12"/>
<dbReference type="GO" id="GO:0030060">
    <property type="term" value="F:L-malate dehydrogenase (NAD+) activity"/>
    <property type="evidence" value="ECO:0007669"/>
    <property type="project" value="UniProtKB-EC"/>
</dbReference>
<keyword evidence="4 12" id="KW-0816">Tricarboxylic acid cycle</keyword>
<dbReference type="NCBIfam" id="TIGR01772">
    <property type="entry name" value="MDH_euk_gproteo"/>
    <property type="match status" value="1"/>
</dbReference>
<feature type="binding site" evidence="10">
    <location>
        <position position="41"/>
    </location>
    <ligand>
        <name>NAD(+)</name>
        <dbReference type="ChEBI" id="CHEBI:57540"/>
    </ligand>
</feature>